<sequence length="23" mass="2702">MKLCCTSVMLPRWTLDETFDKLA</sequence>
<dbReference type="AlphaFoldDB" id="A0A382IXF5"/>
<reference evidence="1" key="1">
    <citation type="submission" date="2018-05" db="EMBL/GenBank/DDBJ databases">
        <authorList>
            <person name="Lanie J.A."/>
            <person name="Ng W.-L."/>
            <person name="Kazmierczak K.M."/>
            <person name="Andrzejewski T.M."/>
            <person name="Davidsen T.M."/>
            <person name="Wayne K.J."/>
            <person name="Tettelin H."/>
            <person name="Glass J.I."/>
            <person name="Rusch D."/>
            <person name="Podicherti R."/>
            <person name="Tsui H.-C.T."/>
            <person name="Winkler M.E."/>
        </authorList>
    </citation>
    <scope>NUCLEOTIDE SEQUENCE</scope>
</reference>
<gene>
    <name evidence="1" type="ORF">METZ01_LOCUS256095</name>
</gene>
<feature type="non-terminal residue" evidence="1">
    <location>
        <position position="23"/>
    </location>
</feature>
<name>A0A382IXF5_9ZZZZ</name>
<dbReference type="EMBL" id="UINC01069681">
    <property type="protein sequence ID" value="SVC03241.1"/>
    <property type="molecule type" value="Genomic_DNA"/>
</dbReference>
<protein>
    <submittedName>
        <fullName evidence="1">Uncharacterized protein</fullName>
    </submittedName>
</protein>
<proteinExistence type="predicted"/>
<evidence type="ECO:0000313" key="1">
    <source>
        <dbReference type="EMBL" id="SVC03241.1"/>
    </source>
</evidence>
<accession>A0A382IXF5</accession>
<organism evidence="1">
    <name type="scientific">marine metagenome</name>
    <dbReference type="NCBI Taxonomy" id="408172"/>
    <lineage>
        <taxon>unclassified sequences</taxon>
        <taxon>metagenomes</taxon>
        <taxon>ecological metagenomes</taxon>
    </lineage>
</organism>